<feature type="domain" description="Copper amine oxidase N2-terminal" evidence="12">
    <location>
        <begin position="120"/>
        <end position="173"/>
    </location>
</feature>
<feature type="domain" description="Copper amine oxidase catalytic" evidence="11">
    <location>
        <begin position="382"/>
        <end position="804"/>
    </location>
</feature>
<feature type="chain" id="PRO_5035778729" description="Amine oxidase" evidence="10">
    <location>
        <begin position="25"/>
        <end position="835"/>
    </location>
</feature>
<accession>A0A8S1JD45</accession>
<dbReference type="InterPro" id="IPR049948">
    <property type="entry name" value="Cu_Am_ox_TPQ-bd"/>
</dbReference>
<dbReference type="InterPro" id="IPR015800">
    <property type="entry name" value="Cu_amine_oxidase_N2"/>
</dbReference>
<feature type="region of interest" description="Disordered" evidence="9">
    <location>
        <begin position="370"/>
        <end position="389"/>
    </location>
</feature>
<dbReference type="EMBL" id="CAJHUC010003021">
    <property type="protein sequence ID" value="CAD7705112.1"/>
    <property type="molecule type" value="Genomic_DNA"/>
</dbReference>
<dbReference type="Pfam" id="PF02727">
    <property type="entry name" value="Cu_amine_oxidN2"/>
    <property type="match status" value="1"/>
</dbReference>
<dbReference type="PRINTS" id="PR00766">
    <property type="entry name" value="CUDAOXIDASE"/>
</dbReference>
<feature type="active site" description="Proton acceptor" evidence="6">
    <location>
        <position position="459"/>
    </location>
</feature>
<evidence type="ECO:0000256" key="5">
    <source>
        <dbReference type="ARBA" id="ARBA00023008"/>
    </source>
</evidence>
<dbReference type="PANTHER" id="PTHR10638:SF20">
    <property type="entry name" value="AMINE OXIDASE"/>
    <property type="match status" value="1"/>
</dbReference>
<dbReference type="SUPFAM" id="SSF54416">
    <property type="entry name" value="Amine oxidase N-terminal region"/>
    <property type="match status" value="1"/>
</dbReference>
<evidence type="ECO:0000256" key="8">
    <source>
        <dbReference type="RuleBase" id="RU000672"/>
    </source>
</evidence>
<dbReference type="OrthoDB" id="5379943at2759"/>
<dbReference type="Pfam" id="PF01179">
    <property type="entry name" value="Cu_amine_oxid"/>
    <property type="match status" value="1"/>
</dbReference>
<dbReference type="Gene3D" id="2.70.98.20">
    <property type="entry name" value="Copper amine oxidase, catalytic domain"/>
    <property type="match status" value="1"/>
</dbReference>
<evidence type="ECO:0000256" key="4">
    <source>
        <dbReference type="ARBA" id="ARBA00023002"/>
    </source>
</evidence>
<dbReference type="Gene3D" id="3.10.450.40">
    <property type="match status" value="2"/>
</dbReference>
<dbReference type="InterPro" id="IPR000269">
    <property type="entry name" value="Cu_amine_oxidase"/>
</dbReference>
<dbReference type="PROSITE" id="PS01164">
    <property type="entry name" value="COPPER_AMINE_OXID_1"/>
    <property type="match status" value="1"/>
</dbReference>
<evidence type="ECO:0000256" key="7">
    <source>
        <dbReference type="PIRSR" id="PIRSR600269-51"/>
    </source>
</evidence>
<organism evidence="13 14">
    <name type="scientific">Ostreobium quekettii</name>
    <dbReference type="NCBI Taxonomy" id="121088"/>
    <lineage>
        <taxon>Eukaryota</taxon>
        <taxon>Viridiplantae</taxon>
        <taxon>Chlorophyta</taxon>
        <taxon>core chlorophytes</taxon>
        <taxon>Ulvophyceae</taxon>
        <taxon>TCBD clade</taxon>
        <taxon>Bryopsidales</taxon>
        <taxon>Ostreobineae</taxon>
        <taxon>Ostreobiaceae</taxon>
        <taxon>Ostreobium</taxon>
    </lineage>
</organism>
<evidence type="ECO:0000313" key="14">
    <source>
        <dbReference type="Proteomes" id="UP000708148"/>
    </source>
</evidence>
<sequence>MAHRAAVLLAAAAMCGLGLLGVHAQLPDPVGVNSGSASQIATPAPEGGPEKLSFVPDFCPTGPASDTTEIDEEQRWAVFDQLATHEIWNVLEFSVGEMGWFHLLNSSYNSTDELPGPFDDIIFRVEVLPPPKQEALAYLDGAGPRPDRFARVAVIRGSATPRDVMEYKVGPLPIAANGDSGEGKFERVQQNLSPRPDVLVEKLRKDGQIPYSKRPTEFVTEFHLDTVVSREALFLRDIFKDTTGKCYGREAEHSEGVECGREDMKWLGYPALHANESKRVTHIHWFFSPHRTRGEEFELHGVPISFKVDQSAADPADWFAFDFEYCHQGPFKTSASLLEAYTSGELVKCYSDEWKDPKYDVRWATTSDRQRFRPGSEKSGPRTFQPDGRRFKMTTRRGGGGARFEWLGWQGHVGMRLDSGITLHDIRFRGNRILYELSLQEQYVAYSGYQGGGQVVYFDSYFGIGLNSFPLKRGLDCPEGAEYVSVTKMHGGGEVEEVPDVICVFEEDAQATEWRHTHLGGPRGFPRLDAVRRSTLVIRTVSTIGNYDYIYDVRVRQDASVEVDVNMAGYMESTFFGPNGETLKDVPFGTRVHQYTFANLHDHLSGWKVDLDILGTQNSIVKHEIKVGTWEEALKTVDPDAKAPGWHTSPVVKYVDTSTVPEEFGYKIENSGTCVWTVVNDVNTNRWGQPRGYAIVHGVTTSQLLPDSHPFTKAGAWTKYHLAVTKRRDEEYQESLGIYDMNIPGQPVVSLDDWINGESIVEEDLVAWVMVGLLHVPRSEDVPLISNFGTSFFIKPWNYFEELQSMDVANNFAFEACVPHGGRHFDYHWAWDPQP</sequence>
<comment type="cofactor">
    <cofactor evidence="8">
        <name>Cu cation</name>
        <dbReference type="ChEBI" id="CHEBI:23378"/>
    </cofactor>
    <text evidence="8">Contains 1 topaquinone per subunit.</text>
</comment>
<dbReference type="SUPFAM" id="SSF49998">
    <property type="entry name" value="Amine oxidase catalytic domain"/>
    <property type="match status" value="1"/>
</dbReference>
<evidence type="ECO:0000256" key="9">
    <source>
        <dbReference type="SAM" id="MobiDB-lite"/>
    </source>
</evidence>
<protein>
    <recommendedName>
        <fullName evidence="8">Amine oxidase</fullName>
        <ecNumber evidence="8">1.4.3.-</ecNumber>
    </recommendedName>
</protein>
<gene>
    <name evidence="13" type="ORF">OSTQU699_LOCUS10467</name>
</gene>
<keyword evidence="2 8" id="KW-0479">Metal-binding</keyword>
<evidence type="ECO:0000256" key="3">
    <source>
        <dbReference type="ARBA" id="ARBA00022772"/>
    </source>
</evidence>
<evidence type="ECO:0000256" key="10">
    <source>
        <dbReference type="SAM" id="SignalP"/>
    </source>
</evidence>
<dbReference type="GO" id="GO:0008131">
    <property type="term" value="F:primary methylamine oxidase activity"/>
    <property type="evidence" value="ECO:0007669"/>
    <property type="project" value="InterPro"/>
</dbReference>
<evidence type="ECO:0000313" key="13">
    <source>
        <dbReference type="EMBL" id="CAD7705112.1"/>
    </source>
</evidence>
<dbReference type="GO" id="GO:0048038">
    <property type="term" value="F:quinone binding"/>
    <property type="evidence" value="ECO:0007669"/>
    <property type="project" value="InterPro"/>
</dbReference>
<comment type="similarity">
    <text evidence="1 8">Belongs to the copper/topaquinone oxidase family.</text>
</comment>
<keyword evidence="5 8" id="KW-0186">Copper</keyword>
<evidence type="ECO:0000259" key="11">
    <source>
        <dbReference type="Pfam" id="PF01179"/>
    </source>
</evidence>
<feature type="compositionally biased region" description="Basic and acidic residues" evidence="9">
    <location>
        <begin position="370"/>
        <end position="380"/>
    </location>
</feature>
<dbReference type="GO" id="GO:0005886">
    <property type="term" value="C:plasma membrane"/>
    <property type="evidence" value="ECO:0007669"/>
    <property type="project" value="TreeGrafter"/>
</dbReference>
<feature type="active site" description="Schiff-base intermediate with substrate; via topaquinone" evidence="6">
    <location>
        <position position="547"/>
    </location>
</feature>
<reference evidence="13" key="1">
    <citation type="submission" date="2020-12" db="EMBL/GenBank/DDBJ databases">
        <authorList>
            <person name="Iha C."/>
        </authorList>
    </citation>
    <scope>NUCLEOTIDE SEQUENCE</scope>
</reference>
<dbReference type="InterPro" id="IPR015798">
    <property type="entry name" value="Cu_amine_oxidase_C"/>
</dbReference>
<dbReference type="GO" id="GO:0009308">
    <property type="term" value="P:amine metabolic process"/>
    <property type="evidence" value="ECO:0007669"/>
    <property type="project" value="UniProtKB-UniRule"/>
</dbReference>
<dbReference type="InterPro" id="IPR036460">
    <property type="entry name" value="Cu_amine_oxidase_C_sf"/>
</dbReference>
<keyword evidence="14" id="KW-1185">Reference proteome</keyword>
<dbReference type="InterPro" id="IPR016182">
    <property type="entry name" value="Cu_amine_oxidase_N-reg"/>
</dbReference>
<feature type="signal peptide" evidence="10">
    <location>
        <begin position="1"/>
        <end position="24"/>
    </location>
</feature>
<keyword evidence="3 6" id="KW-0801">TPQ</keyword>
<dbReference type="EC" id="1.4.3.-" evidence="8"/>
<keyword evidence="4 8" id="KW-0560">Oxidoreductase</keyword>
<comment type="PTM">
    <text evidence="7 8">Topaquinone (TPQ) is generated by copper-dependent autoxidation of a specific tyrosyl residue.</text>
</comment>
<feature type="modified residue" description="2',4',5'-topaquinone" evidence="7">
    <location>
        <position position="547"/>
    </location>
</feature>
<proteinExistence type="inferred from homology"/>
<evidence type="ECO:0000256" key="1">
    <source>
        <dbReference type="ARBA" id="ARBA00007983"/>
    </source>
</evidence>
<dbReference type="GO" id="GO:0005507">
    <property type="term" value="F:copper ion binding"/>
    <property type="evidence" value="ECO:0007669"/>
    <property type="project" value="InterPro"/>
</dbReference>
<keyword evidence="10" id="KW-0732">Signal</keyword>
<dbReference type="Proteomes" id="UP000708148">
    <property type="component" value="Unassembled WGS sequence"/>
</dbReference>
<evidence type="ECO:0000256" key="2">
    <source>
        <dbReference type="ARBA" id="ARBA00022723"/>
    </source>
</evidence>
<dbReference type="PANTHER" id="PTHR10638">
    <property type="entry name" value="COPPER AMINE OXIDASE"/>
    <property type="match status" value="1"/>
</dbReference>
<evidence type="ECO:0000259" key="12">
    <source>
        <dbReference type="Pfam" id="PF02727"/>
    </source>
</evidence>
<evidence type="ECO:0000256" key="6">
    <source>
        <dbReference type="PIRSR" id="PIRSR600269-50"/>
    </source>
</evidence>
<comment type="caution">
    <text evidence="13">The sequence shown here is derived from an EMBL/GenBank/DDBJ whole genome shotgun (WGS) entry which is preliminary data.</text>
</comment>
<dbReference type="AlphaFoldDB" id="A0A8S1JD45"/>
<name>A0A8S1JD45_9CHLO</name>